<dbReference type="GeneID" id="14872378"/>
<protein>
    <recommendedName>
        <fullName evidence="4">Endonuclease/exonuclease/phosphatase domain-containing protein</fullName>
    </recommendedName>
</protein>
<organism evidence="2 3">
    <name type="scientific">Cavenderia fasciculata</name>
    <name type="common">Slime mold</name>
    <name type="synonym">Dictyostelium fasciculatum</name>
    <dbReference type="NCBI Taxonomy" id="261658"/>
    <lineage>
        <taxon>Eukaryota</taxon>
        <taxon>Amoebozoa</taxon>
        <taxon>Evosea</taxon>
        <taxon>Eumycetozoa</taxon>
        <taxon>Dictyostelia</taxon>
        <taxon>Acytosteliales</taxon>
        <taxon>Cavenderiaceae</taxon>
        <taxon>Cavenderia</taxon>
    </lineage>
</organism>
<gene>
    <name evidence="2" type="ORF">DFA_07291</name>
</gene>
<evidence type="ECO:0000313" key="2">
    <source>
        <dbReference type="EMBL" id="EGG20171.1"/>
    </source>
</evidence>
<name>F4PW07_CACFS</name>
<accession>F4PW07</accession>
<dbReference type="AlphaFoldDB" id="F4PW07"/>
<dbReference type="InterPro" id="IPR050410">
    <property type="entry name" value="CCR4/nocturin_mRNA_transcr"/>
</dbReference>
<dbReference type="PANTHER" id="PTHR12121:SF31">
    <property type="entry name" value="FAMILY PROTEIN, PUTATIVE, EXPRESSED-RELATED"/>
    <property type="match status" value="1"/>
</dbReference>
<reference evidence="3" key="1">
    <citation type="journal article" date="2011" name="Genome Res.">
        <title>Phylogeny-wide analysis of social amoeba genomes highlights ancient origins for complex intercellular communication.</title>
        <authorList>
            <person name="Heidel A.J."/>
            <person name="Lawal H.M."/>
            <person name="Felder M."/>
            <person name="Schilde C."/>
            <person name="Helps N.R."/>
            <person name="Tunggal B."/>
            <person name="Rivero F."/>
            <person name="John U."/>
            <person name="Schleicher M."/>
            <person name="Eichinger L."/>
            <person name="Platzer M."/>
            <person name="Noegel A.A."/>
            <person name="Schaap P."/>
            <person name="Gloeckner G."/>
        </authorList>
    </citation>
    <scope>NUCLEOTIDE SEQUENCE [LARGE SCALE GENOMIC DNA]</scope>
    <source>
        <strain evidence="3">SH3</strain>
    </source>
</reference>
<dbReference type="RefSeq" id="XP_004367154.1">
    <property type="nucleotide sequence ID" value="XM_004367097.1"/>
</dbReference>
<dbReference type="Gene3D" id="3.60.10.10">
    <property type="entry name" value="Endonuclease/exonuclease/phosphatase"/>
    <property type="match status" value="1"/>
</dbReference>
<feature type="compositionally biased region" description="Low complexity" evidence="1">
    <location>
        <begin position="93"/>
        <end position="106"/>
    </location>
</feature>
<dbReference type="InterPro" id="IPR036691">
    <property type="entry name" value="Endo/exonu/phosph_ase_sf"/>
</dbReference>
<dbReference type="EMBL" id="GL883013">
    <property type="protein sequence ID" value="EGG20171.1"/>
    <property type="molecule type" value="Genomic_DNA"/>
</dbReference>
<dbReference type="PANTHER" id="PTHR12121">
    <property type="entry name" value="CARBON CATABOLITE REPRESSOR PROTEIN 4"/>
    <property type="match status" value="1"/>
</dbReference>
<keyword evidence="3" id="KW-1185">Reference proteome</keyword>
<dbReference type="KEGG" id="dfa:DFA_07291"/>
<feature type="region of interest" description="Disordered" evidence="1">
    <location>
        <begin position="87"/>
        <end position="107"/>
    </location>
</feature>
<evidence type="ECO:0000256" key="1">
    <source>
        <dbReference type="SAM" id="MobiDB-lite"/>
    </source>
</evidence>
<evidence type="ECO:0000313" key="3">
    <source>
        <dbReference type="Proteomes" id="UP000007797"/>
    </source>
</evidence>
<dbReference type="OrthoDB" id="10253982at2759"/>
<proteinExistence type="predicted"/>
<evidence type="ECO:0008006" key="4">
    <source>
        <dbReference type="Google" id="ProtNLM"/>
    </source>
</evidence>
<sequence>MKKINNNVISSSSSSSSYIVVVMFQRSLKKLITTSANRTKQLEFTSSSSSSLSYTTRKFGSSSSSSFSPFSSSNIMMMDFKEEGEITTMGNDSSSYSSSSSSPSLSTLMVNSTTTATTTTTQQTRERFLNTTIDRDGSGNKTVNNPNNNTIRITTFNILAPCYVRDNSKYDGQFGNDPMRRQEQITQMLKQIDTDIINLQEFFFGPTFQTFYEAQLGDTYNPIYLQRTNHKKDGLAVFIKKTLRIKNRKYIKFNDQGDRVALLLHIISPNVMNENI</sequence>
<dbReference type="Proteomes" id="UP000007797">
    <property type="component" value="Unassembled WGS sequence"/>
</dbReference>
<dbReference type="SUPFAM" id="SSF56219">
    <property type="entry name" value="DNase I-like"/>
    <property type="match status" value="1"/>
</dbReference>
<dbReference type="GO" id="GO:0000175">
    <property type="term" value="F:3'-5'-RNA exonuclease activity"/>
    <property type="evidence" value="ECO:0007669"/>
    <property type="project" value="TreeGrafter"/>
</dbReference>